<dbReference type="Gene3D" id="2.40.30.170">
    <property type="match status" value="1"/>
</dbReference>
<dbReference type="Proteomes" id="UP000324974">
    <property type="component" value="Chromosome"/>
</dbReference>
<dbReference type="Gene3D" id="2.40.50.100">
    <property type="match status" value="2"/>
</dbReference>
<dbReference type="Pfam" id="PF25954">
    <property type="entry name" value="Beta-barrel_RND_2"/>
    <property type="match status" value="1"/>
</dbReference>
<feature type="domain" description="Multidrug resistance protein MdtA-like barrel-sandwich hybrid" evidence="3">
    <location>
        <begin position="79"/>
        <end position="284"/>
    </location>
</feature>
<proteinExistence type="inferred from homology"/>
<dbReference type="Pfam" id="PF25917">
    <property type="entry name" value="BSH_RND"/>
    <property type="match status" value="1"/>
</dbReference>
<organism evidence="5 6">
    <name type="scientific">Limnoglobus roseus</name>
    <dbReference type="NCBI Taxonomy" id="2598579"/>
    <lineage>
        <taxon>Bacteria</taxon>
        <taxon>Pseudomonadati</taxon>
        <taxon>Planctomycetota</taxon>
        <taxon>Planctomycetia</taxon>
        <taxon>Gemmatales</taxon>
        <taxon>Gemmataceae</taxon>
        <taxon>Limnoglobus</taxon>
    </lineage>
</organism>
<gene>
    <name evidence="5" type="ORF">PX52LOC_06681</name>
</gene>
<evidence type="ECO:0000313" key="6">
    <source>
        <dbReference type="Proteomes" id="UP000324974"/>
    </source>
</evidence>
<evidence type="ECO:0000259" key="4">
    <source>
        <dbReference type="Pfam" id="PF25954"/>
    </source>
</evidence>
<evidence type="ECO:0000256" key="1">
    <source>
        <dbReference type="ARBA" id="ARBA00009477"/>
    </source>
</evidence>
<dbReference type="Gene3D" id="2.40.420.20">
    <property type="match status" value="1"/>
</dbReference>
<dbReference type="RefSeq" id="WP_149113976.1">
    <property type="nucleotide sequence ID" value="NZ_CP042425.1"/>
</dbReference>
<evidence type="ECO:0000259" key="3">
    <source>
        <dbReference type="Pfam" id="PF25917"/>
    </source>
</evidence>
<dbReference type="AlphaFoldDB" id="A0A5C1AM08"/>
<dbReference type="InterPro" id="IPR006143">
    <property type="entry name" value="RND_pump_MFP"/>
</dbReference>
<dbReference type="InterPro" id="IPR058792">
    <property type="entry name" value="Beta-barrel_RND_2"/>
</dbReference>
<dbReference type="SUPFAM" id="SSF111369">
    <property type="entry name" value="HlyD-like secretion proteins"/>
    <property type="match status" value="2"/>
</dbReference>
<dbReference type="NCBIfam" id="TIGR01730">
    <property type="entry name" value="RND_mfp"/>
    <property type="match status" value="1"/>
</dbReference>
<dbReference type="OrthoDB" id="9806939at2"/>
<name>A0A5C1AM08_9BACT</name>
<dbReference type="PANTHER" id="PTHR30469">
    <property type="entry name" value="MULTIDRUG RESISTANCE PROTEIN MDTA"/>
    <property type="match status" value="1"/>
</dbReference>
<sequence length="468" mass="50183">MHPRNPATSRFRWLVLTAFLLGVAAGGWYVFGRSQPAIGRDANPGGNGDTAVRVEVAAPKLGGIDRICVQPGTIEPFESADLYAKVSGFLLERRVDIGSHVKEGDVLAKISVPEYEKQVEKDTAEVRRAEAKVVQMKAAVQSAEADLRSATALVALSQAEQKSKTSYRSYRQKQRERIKGLFAQQAIDAKLVDEQEDQYEAAFSAELAAGEAVNAAKQKEAAARSKVDQAKADEKYADAEVAVAKAMLDKSTVLLGYTLIKSPYTGVVTHRNFNRGDFIRSADAGGERVPLLSVERTETMRVIVQVPDRDVPYVNVGDPAVIEIDALPGTVLQTTSAHNVEVSRTSDSEDPHTRTMRTEIDVLNPEGKLRRGMYGNVTLMLNVGATNAVRVPSGAIVKRGDAGKGAVRVVRDGHIATVPVTVGTDNGVEAEVLKGLTTADKVVVRTTTTVEDGAAVTTSEAKPQAAGH</sequence>
<dbReference type="InterPro" id="IPR058625">
    <property type="entry name" value="MdtA-like_BSH"/>
</dbReference>
<dbReference type="PANTHER" id="PTHR30469:SF37">
    <property type="entry name" value="RAGD PROTEIN"/>
    <property type="match status" value="1"/>
</dbReference>
<protein>
    <submittedName>
        <fullName evidence="5">Efflux RND transporter periplasmic adaptor subunit</fullName>
    </submittedName>
</protein>
<dbReference type="GO" id="GO:1990281">
    <property type="term" value="C:efflux pump complex"/>
    <property type="evidence" value="ECO:0007669"/>
    <property type="project" value="TreeGrafter"/>
</dbReference>
<dbReference type="EMBL" id="CP042425">
    <property type="protein sequence ID" value="QEL19605.1"/>
    <property type="molecule type" value="Genomic_DNA"/>
</dbReference>
<reference evidence="6" key="1">
    <citation type="submission" date="2019-08" db="EMBL/GenBank/DDBJ databases">
        <title>Limnoglobus roseus gen. nov., sp. nov., a novel freshwater planctomycete with a giant genome from the family Gemmataceae.</title>
        <authorList>
            <person name="Kulichevskaya I.S."/>
            <person name="Naumoff D.G."/>
            <person name="Miroshnikov K."/>
            <person name="Ivanova A."/>
            <person name="Philippov D.A."/>
            <person name="Hakobyan A."/>
            <person name="Rijpstra I.C."/>
            <person name="Sinninghe Damste J.S."/>
            <person name="Liesack W."/>
            <person name="Dedysh S.N."/>
        </authorList>
    </citation>
    <scope>NUCLEOTIDE SEQUENCE [LARGE SCALE GENOMIC DNA]</scope>
    <source>
        <strain evidence="6">PX52</strain>
    </source>
</reference>
<dbReference type="GO" id="GO:0015562">
    <property type="term" value="F:efflux transmembrane transporter activity"/>
    <property type="evidence" value="ECO:0007669"/>
    <property type="project" value="TreeGrafter"/>
</dbReference>
<comment type="similarity">
    <text evidence="1">Belongs to the membrane fusion protein (MFP) (TC 8.A.1) family.</text>
</comment>
<keyword evidence="6" id="KW-1185">Reference proteome</keyword>
<keyword evidence="2" id="KW-0175">Coiled coil</keyword>
<evidence type="ECO:0000313" key="5">
    <source>
        <dbReference type="EMBL" id="QEL19605.1"/>
    </source>
</evidence>
<dbReference type="Gene3D" id="1.10.287.470">
    <property type="entry name" value="Helix hairpin bin"/>
    <property type="match status" value="2"/>
</dbReference>
<feature type="coiled-coil region" evidence="2">
    <location>
        <begin position="112"/>
        <end position="146"/>
    </location>
</feature>
<feature type="domain" description="CusB-like beta-barrel" evidence="4">
    <location>
        <begin position="302"/>
        <end position="380"/>
    </location>
</feature>
<dbReference type="KEGG" id="lrs:PX52LOC_06681"/>
<accession>A0A5C1AM08</accession>
<evidence type="ECO:0000256" key="2">
    <source>
        <dbReference type="SAM" id="Coils"/>
    </source>
</evidence>